<dbReference type="GO" id="GO:0005634">
    <property type="term" value="C:nucleus"/>
    <property type="evidence" value="ECO:0007669"/>
    <property type="project" value="UniProtKB-SubCell"/>
</dbReference>
<evidence type="ECO:0000256" key="3">
    <source>
        <dbReference type="ARBA" id="ARBA00012759"/>
    </source>
</evidence>
<sequence length="166" mass="18536">MHPPHRDRTHTLGISDVCTQIFTWSQVNGTFPDETQSSVWPAPATHVHFISSTTSRPRRLLVGGVLPAVELALAPKPGHAQQEGSLCAQHCLNGLLQGEYFTAVDLAAHAQQIDEQERQTMAEGGLNSDDYQQFMHVRLSRQLACLVCLLAHLTLDLFIYWFAQYN</sequence>
<evidence type="ECO:0000256" key="2">
    <source>
        <dbReference type="ARBA" id="ARBA00004123"/>
    </source>
</evidence>
<keyword evidence="4" id="KW-0645">Protease</keyword>
<evidence type="ECO:0000256" key="10">
    <source>
        <dbReference type="ARBA" id="ARBA00023242"/>
    </source>
</evidence>
<comment type="catalytic activity">
    <reaction evidence="1">
        <text>Thiol-dependent hydrolysis of ester, thioester, amide, peptide and isopeptide bonds formed by the C-terminal Gly of ubiquitin (a 76-residue protein attached to proteins as an intracellular targeting signal).</text>
        <dbReference type="EC" id="3.4.19.12"/>
    </reaction>
</comment>
<evidence type="ECO:0000256" key="4">
    <source>
        <dbReference type="ARBA" id="ARBA00022670"/>
    </source>
</evidence>
<keyword evidence="12" id="KW-1133">Transmembrane helix</keyword>
<dbReference type="PANTHER" id="PTHR14159:SF0">
    <property type="entry name" value="ATAXIN-3-RELATED"/>
    <property type="match status" value="1"/>
</dbReference>
<dbReference type="GO" id="GO:0004843">
    <property type="term" value="F:cysteine-type deubiquitinase activity"/>
    <property type="evidence" value="ECO:0007669"/>
    <property type="project" value="UniProtKB-EC"/>
</dbReference>
<dbReference type="EMBL" id="JABSTR010000007">
    <property type="protein sequence ID" value="KAH9375948.1"/>
    <property type="molecule type" value="Genomic_DNA"/>
</dbReference>
<gene>
    <name evidence="14" type="ORF">HPB48_012588</name>
</gene>
<feature type="domain" description="Josephin" evidence="13">
    <location>
        <begin position="74"/>
        <end position="166"/>
    </location>
</feature>
<comment type="caution">
    <text evidence="14">The sequence shown here is derived from an EMBL/GenBank/DDBJ whole genome shotgun (WGS) entry which is preliminary data.</text>
</comment>
<dbReference type="OrthoDB" id="10063692at2759"/>
<evidence type="ECO:0000256" key="11">
    <source>
        <dbReference type="PROSITE-ProRule" id="PRU00331"/>
    </source>
</evidence>
<keyword evidence="8" id="KW-0805">Transcription regulation</keyword>
<keyword evidence="12" id="KW-0812">Transmembrane</keyword>
<reference evidence="14 15" key="1">
    <citation type="journal article" date="2020" name="Cell">
        <title>Large-Scale Comparative Analyses of Tick Genomes Elucidate Their Genetic Diversity and Vector Capacities.</title>
        <authorList>
            <consortium name="Tick Genome and Microbiome Consortium (TIGMIC)"/>
            <person name="Jia N."/>
            <person name="Wang J."/>
            <person name="Shi W."/>
            <person name="Du L."/>
            <person name="Sun Y."/>
            <person name="Zhan W."/>
            <person name="Jiang J.F."/>
            <person name="Wang Q."/>
            <person name="Zhang B."/>
            <person name="Ji P."/>
            <person name="Bell-Sakyi L."/>
            <person name="Cui X.M."/>
            <person name="Yuan T.T."/>
            <person name="Jiang B.G."/>
            <person name="Yang W.F."/>
            <person name="Lam T.T."/>
            <person name="Chang Q.C."/>
            <person name="Ding S.J."/>
            <person name="Wang X.J."/>
            <person name="Zhu J.G."/>
            <person name="Ruan X.D."/>
            <person name="Zhao L."/>
            <person name="Wei J.T."/>
            <person name="Ye R.Z."/>
            <person name="Que T.C."/>
            <person name="Du C.H."/>
            <person name="Zhou Y.H."/>
            <person name="Cheng J.X."/>
            <person name="Dai P.F."/>
            <person name="Guo W.B."/>
            <person name="Han X.H."/>
            <person name="Huang E.J."/>
            <person name="Li L.F."/>
            <person name="Wei W."/>
            <person name="Gao Y.C."/>
            <person name="Liu J.Z."/>
            <person name="Shao H.Z."/>
            <person name="Wang X."/>
            <person name="Wang C.C."/>
            <person name="Yang T.C."/>
            <person name="Huo Q.B."/>
            <person name="Li W."/>
            <person name="Chen H.Y."/>
            <person name="Chen S.E."/>
            <person name="Zhou L.G."/>
            <person name="Ni X.B."/>
            <person name="Tian J.H."/>
            <person name="Sheng Y."/>
            <person name="Liu T."/>
            <person name="Pan Y.S."/>
            <person name="Xia L.Y."/>
            <person name="Li J."/>
            <person name="Zhao F."/>
            <person name="Cao W.C."/>
        </authorList>
    </citation>
    <scope>NUCLEOTIDE SEQUENCE [LARGE SCALE GENOMIC DNA]</scope>
    <source>
        <strain evidence="14">HaeL-2018</strain>
    </source>
</reference>
<keyword evidence="12" id="KW-0472">Membrane</keyword>
<evidence type="ECO:0000313" key="15">
    <source>
        <dbReference type="Proteomes" id="UP000821853"/>
    </source>
</evidence>
<comment type="caution">
    <text evidence="11">Lacks conserved residue(s) required for the propagation of feature annotation.</text>
</comment>
<comment type="subcellular location">
    <subcellularLocation>
        <location evidence="2">Nucleus</location>
    </subcellularLocation>
</comment>
<dbReference type="PROSITE" id="PS50957">
    <property type="entry name" value="JOSEPHIN"/>
    <property type="match status" value="1"/>
</dbReference>
<evidence type="ECO:0000259" key="13">
    <source>
        <dbReference type="PROSITE" id="PS50957"/>
    </source>
</evidence>
<dbReference type="EC" id="3.4.19.12" evidence="3"/>
<dbReference type="GO" id="GO:0006508">
    <property type="term" value="P:proteolysis"/>
    <property type="evidence" value="ECO:0007669"/>
    <property type="project" value="UniProtKB-KW"/>
</dbReference>
<keyword evidence="6" id="KW-0378">Hydrolase</keyword>
<dbReference type="Proteomes" id="UP000821853">
    <property type="component" value="Chromosome 5"/>
</dbReference>
<feature type="transmembrane region" description="Helical" evidence="12">
    <location>
        <begin position="143"/>
        <end position="163"/>
    </location>
</feature>
<evidence type="ECO:0000313" key="14">
    <source>
        <dbReference type="EMBL" id="KAH9375948.1"/>
    </source>
</evidence>
<protein>
    <recommendedName>
        <fullName evidence="3">ubiquitinyl hydrolase 1</fullName>
        <ecNumber evidence="3">3.4.19.12</ecNumber>
    </recommendedName>
</protein>
<evidence type="ECO:0000256" key="12">
    <source>
        <dbReference type="SAM" id="Phobius"/>
    </source>
</evidence>
<organism evidence="14 15">
    <name type="scientific">Haemaphysalis longicornis</name>
    <name type="common">Bush tick</name>
    <dbReference type="NCBI Taxonomy" id="44386"/>
    <lineage>
        <taxon>Eukaryota</taxon>
        <taxon>Metazoa</taxon>
        <taxon>Ecdysozoa</taxon>
        <taxon>Arthropoda</taxon>
        <taxon>Chelicerata</taxon>
        <taxon>Arachnida</taxon>
        <taxon>Acari</taxon>
        <taxon>Parasitiformes</taxon>
        <taxon>Ixodida</taxon>
        <taxon>Ixodoidea</taxon>
        <taxon>Ixodidae</taxon>
        <taxon>Haemaphysalinae</taxon>
        <taxon>Haemaphysalis</taxon>
    </lineage>
</organism>
<dbReference type="InterPro" id="IPR033865">
    <property type="entry name" value="Ataxin-3"/>
</dbReference>
<keyword evidence="15" id="KW-1185">Reference proteome</keyword>
<name>A0A9J6GP76_HAELO</name>
<dbReference type="Pfam" id="PF02099">
    <property type="entry name" value="Josephin"/>
    <property type="match status" value="1"/>
</dbReference>
<keyword evidence="7" id="KW-0788">Thiol protease</keyword>
<evidence type="ECO:0000256" key="7">
    <source>
        <dbReference type="ARBA" id="ARBA00022807"/>
    </source>
</evidence>
<evidence type="ECO:0000256" key="8">
    <source>
        <dbReference type="ARBA" id="ARBA00023015"/>
    </source>
</evidence>
<evidence type="ECO:0000256" key="5">
    <source>
        <dbReference type="ARBA" id="ARBA00022786"/>
    </source>
</evidence>
<keyword evidence="9" id="KW-0804">Transcription</keyword>
<dbReference type="Gene3D" id="1.10.287.10">
    <property type="entry name" value="S15/NS1, RNA-binding"/>
    <property type="match status" value="1"/>
</dbReference>
<proteinExistence type="predicted"/>
<accession>A0A9J6GP76</accession>
<keyword evidence="10" id="KW-0539">Nucleus</keyword>
<evidence type="ECO:0000256" key="9">
    <source>
        <dbReference type="ARBA" id="ARBA00023163"/>
    </source>
</evidence>
<dbReference type="InterPro" id="IPR006155">
    <property type="entry name" value="Josephin"/>
</dbReference>
<keyword evidence="5" id="KW-0833">Ubl conjugation pathway</keyword>
<dbReference type="PANTHER" id="PTHR14159">
    <property type="entry name" value="ATAXIN-3-RELATED"/>
    <property type="match status" value="1"/>
</dbReference>
<evidence type="ECO:0000256" key="1">
    <source>
        <dbReference type="ARBA" id="ARBA00000707"/>
    </source>
</evidence>
<evidence type="ECO:0000256" key="6">
    <source>
        <dbReference type="ARBA" id="ARBA00022801"/>
    </source>
</evidence>
<dbReference type="GO" id="GO:0016579">
    <property type="term" value="P:protein deubiquitination"/>
    <property type="evidence" value="ECO:0007669"/>
    <property type="project" value="InterPro"/>
</dbReference>
<dbReference type="VEuPathDB" id="VectorBase:HLOH_045409"/>
<dbReference type="PRINTS" id="PR01233">
    <property type="entry name" value="JOSEPHIN"/>
</dbReference>
<dbReference type="AlphaFoldDB" id="A0A9J6GP76"/>